<protein>
    <submittedName>
        <fullName evidence="4">Lipase</fullName>
    </submittedName>
</protein>
<keyword evidence="1" id="KW-0378">Hydrolase</keyword>
<dbReference type="KEGG" id="afs:AFR_24730"/>
<sequence length="356" mass="38254">MTAGLALAAPSQARATGLALPAPTGAYRVGVTDLHLVDQDRADPWVPERRRELMVSLWFPATGRGGAADPYTTPAESRLILEQLRATTVPPEALSTVRTFARTGIRALPGPSRPLVVLSPGFSYPRTSLTALAEDLASRGYVVAGIDHTYEAAAITFPDGRITTCLVCTLSKPNPVLSAQITSGRAADTSFVLDELTRHRLPSGIRVDATRIAMAGHSIGGTSAAETMLRDRRIDAGINMDGTFAPPLARPLHRPFLMLGAEVHGRPGADPTWDTTWQHLTGWRRWLTVTGTTHASFTDYATIGEQAGLPVQPLSGDRCADLTRTYVAAFMDRHLRHRGTLLAGPSPENPEVVFQA</sequence>
<evidence type="ECO:0000313" key="5">
    <source>
        <dbReference type="Proteomes" id="UP000017746"/>
    </source>
</evidence>
<dbReference type="PANTHER" id="PTHR10272">
    <property type="entry name" value="PLATELET-ACTIVATING FACTOR ACETYLHYDROLASE"/>
    <property type="match status" value="1"/>
</dbReference>
<keyword evidence="5" id="KW-1185">Reference proteome</keyword>
<dbReference type="PANTHER" id="PTHR10272:SF0">
    <property type="entry name" value="PLATELET-ACTIVATING FACTOR ACETYLHYDROLASE"/>
    <property type="match status" value="1"/>
</dbReference>
<proteinExistence type="predicted"/>
<dbReference type="Pfam" id="PF03403">
    <property type="entry name" value="PAF-AH_p_II"/>
    <property type="match status" value="2"/>
</dbReference>
<reference evidence="4 5" key="1">
    <citation type="journal article" date="2014" name="J. Biotechnol.">
        <title>Complete genome sequence of the actinobacterium Actinoplanes friuliensis HAG 010964, producer of the lipopeptide antibiotic friulimycin.</title>
        <authorList>
            <person name="Ruckert C."/>
            <person name="Szczepanowski R."/>
            <person name="Albersmeier A."/>
            <person name="Goesmann A."/>
            <person name="Fischer N."/>
            <person name="Steinkamper A."/>
            <person name="Puhler A."/>
            <person name="Biener R."/>
            <person name="Schwartz D."/>
            <person name="Kalinowski J."/>
        </authorList>
    </citation>
    <scope>NUCLEOTIDE SEQUENCE [LARGE SCALE GENOMIC DNA]</scope>
    <source>
        <strain evidence="4 5">DSM 7358</strain>
    </source>
</reference>
<evidence type="ECO:0000256" key="3">
    <source>
        <dbReference type="ARBA" id="ARBA00023098"/>
    </source>
</evidence>
<dbReference type="HOGENOM" id="CLU_026278_1_0_11"/>
<keyword evidence="2" id="KW-0442">Lipid degradation</keyword>
<dbReference type="SUPFAM" id="SSF53474">
    <property type="entry name" value="alpha/beta-Hydrolases"/>
    <property type="match status" value="1"/>
</dbReference>
<dbReference type="eggNOG" id="COG4188">
    <property type="taxonomic scope" value="Bacteria"/>
</dbReference>
<organism evidence="4 5">
    <name type="scientific">Actinoplanes friuliensis DSM 7358</name>
    <dbReference type="NCBI Taxonomy" id="1246995"/>
    <lineage>
        <taxon>Bacteria</taxon>
        <taxon>Bacillati</taxon>
        <taxon>Actinomycetota</taxon>
        <taxon>Actinomycetes</taxon>
        <taxon>Micromonosporales</taxon>
        <taxon>Micromonosporaceae</taxon>
        <taxon>Actinoplanes</taxon>
    </lineage>
</organism>
<dbReference type="GO" id="GO:0016042">
    <property type="term" value="P:lipid catabolic process"/>
    <property type="evidence" value="ECO:0007669"/>
    <property type="project" value="UniProtKB-KW"/>
</dbReference>
<gene>
    <name evidence="4" type="ORF">AFR_24730</name>
</gene>
<accession>U5W2H3</accession>
<name>U5W2H3_9ACTN</name>
<dbReference type="AlphaFoldDB" id="U5W2H3"/>
<dbReference type="STRING" id="1246995.AFR_24730"/>
<evidence type="ECO:0000256" key="1">
    <source>
        <dbReference type="ARBA" id="ARBA00022801"/>
    </source>
</evidence>
<dbReference type="Proteomes" id="UP000017746">
    <property type="component" value="Chromosome"/>
</dbReference>
<dbReference type="Gene3D" id="3.40.50.1820">
    <property type="entry name" value="alpha/beta hydrolase"/>
    <property type="match status" value="1"/>
</dbReference>
<evidence type="ECO:0000313" key="4">
    <source>
        <dbReference type="EMBL" id="AGZ43212.1"/>
    </source>
</evidence>
<evidence type="ECO:0000256" key="2">
    <source>
        <dbReference type="ARBA" id="ARBA00022963"/>
    </source>
</evidence>
<dbReference type="EMBL" id="CP006272">
    <property type="protein sequence ID" value="AGZ43212.1"/>
    <property type="molecule type" value="Genomic_DNA"/>
</dbReference>
<keyword evidence="3" id="KW-0443">Lipid metabolism</keyword>
<dbReference type="GO" id="GO:0003847">
    <property type="term" value="F:1-alkyl-2-acetylglycerophosphocholine esterase activity"/>
    <property type="evidence" value="ECO:0007669"/>
    <property type="project" value="TreeGrafter"/>
</dbReference>
<dbReference type="PATRIC" id="fig|1246995.3.peg.5010"/>
<dbReference type="InterPro" id="IPR029058">
    <property type="entry name" value="AB_hydrolase_fold"/>
</dbReference>